<evidence type="ECO:0000259" key="2">
    <source>
        <dbReference type="Pfam" id="PF20271"/>
    </source>
</evidence>
<gene>
    <name evidence="3" type="ORF">E4U92_23655</name>
</gene>
<dbReference type="Proteomes" id="UP000308632">
    <property type="component" value="Unassembled WGS sequence"/>
</dbReference>
<feature type="region of interest" description="Disordered" evidence="1">
    <location>
        <begin position="94"/>
        <end position="114"/>
    </location>
</feature>
<evidence type="ECO:0000313" key="4">
    <source>
        <dbReference type="Proteomes" id="UP000308632"/>
    </source>
</evidence>
<dbReference type="RefSeq" id="WP_137302472.1">
    <property type="nucleotide sequence ID" value="NZ_BMVD01000004.1"/>
</dbReference>
<protein>
    <recommendedName>
        <fullName evidence="2">CATRA-Associated Small Protein domain-containing protein</fullName>
    </recommendedName>
</protein>
<feature type="domain" description="CATRA-Associated Small Protein" evidence="2">
    <location>
        <begin position="9"/>
        <end position="94"/>
    </location>
</feature>
<comment type="caution">
    <text evidence="3">The sequence shown here is derived from an EMBL/GenBank/DDBJ whole genome shotgun (WGS) entry which is preliminary data.</text>
</comment>
<evidence type="ECO:0000313" key="3">
    <source>
        <dbReference type="EMBL" id="TKT06882.1"/>
    </source>
</evidence>
<reference evidence="3 4" key="1">
    <citation type="submission" date="2019-04" db="EMBL/GenBank/DDBJ databases">
        <title>Streptomyces lasaliensis sp.nov., an Actinomycete isolated from soil which produces the polyether antibiotic lasalocid.</title>
        <authorList>
            <person name="Erwin G."/>
            <person name="Haber C."/>
        </authorList>
    </citation>
    <scope>NUCLEOTIDE SEQUENCE [LARGE SCALE GENOMIC DNA]</scope>
    <source>
        <strain evidence="3 4">DSM 40089</strain>
    </source>
</reference>
<dbReference type="InterPro" id="IPR046924">
    <property type="entry name" value="CATASP"/>
</dbReference>
<evidence type="ECO:0000256" key="1">
    <source>
        <dbReference type="SAM" id="MobiDB-lite"/>
    </source>
</evidence>
<name>A0A4U5WY72_STRGB</name>
<sequence length="114" mass="12668">MNTIDIGRVRRRVEAVEDWFLAEDQWPVVSSALTELESAVVRRDDTAVRAVFDTLQSLEQGARRANALPGPVKTPIPPHQREQLNYLVRRLTLDLGQPPPAPGGTEGRPPRHSG</sequence>
<dbReference type="EMBL" id="SZPR01000019">
    <property type="protein sequence ID" value="TKT06882.1"/>
    <property type="molecule type" value="Genomic_DNA"/>
</dbReference>
<accession>A0A4U5WY72</accession>
<proteinExistence type="predicted"/>
<dbReference type="Pfam" id="PF20271">
    <property type="entry name" value="CATASP"/>
    <property type="match status" value="1"/>
</dbReference>
<dbReference type="AlphaFoldDB" id="A0A4U5WY72"/>
<organism evidence="3 4">
    <name type="scientific">Streptomyces galbus</name>
    <dbReference type="NCBI Taxonomy" id="33898"/>
    <lineage>
        <taxon>Bacteria</taxon>
        <taxon>Bacillati</taxon>
        <taxon>Actinomycetota</taxon>
        <taxon>Actinomycetes</taxon>
        <taxon>Kitasatosporales</taxon>
        <taxon>Streptomycetaceae</taxon>
        <taxon>Streptomyces</taxon>
    </lineage>
</organism>